<organism evidence="1 2">
    <name type="scientific">Romanomermis culicivorax</name>
    <name type="common">Nematode worm</name>
    <dbReference type="NCBI Taxonomy" id="13658"/>
    <lineage>
        <taxon>Eukaryota</taxon>
        <taxon>Metazoa</taxon>
        <taxon>Ecdysozoa</taxon>
        <taxon>Nematoda</taxon>
        <taxon>Enoplea</taxon>
        <taxon>Dorylaimia</taxon>
        <taxon>Mermithida</taxon>
        <taxon>Mermithoidea</taxon>
        <taxon>Mermithidae</taxon>
        <taxon>Romanomermis</taxon>
    </lineage>
</organism>
<evidence type="ECO:0000313" key="2">
    <source>
        <dbReference type="WBParaSite" id="nRc.2.0.1.t08503-RA"/>
    </source>
</evidence>
<name>A0A915I2Z7_ROMCU</name>
<sequence>MLRRGKAILTGLNTQVDSIDNKSHLRHSLLCKYEMSLKSSYINRLLVFKFTSSSFTRRRRRKARKSKKEENSTKNVIFRRRVVDVLKLDREREDCRPIKKAIDQRKHIRIIFYALETGGKIDKGLLLAIILFNSSVVEHSLVEQKNTKHTTIIIFCKNVGCLITMISGVLM</sequence>
<keyword evidence="1" id="KW-1185">Reference proteome</keyword>
<evidence type="ECO:0000313" key="1">
    <source>
        <dbReference type="Proteomes" id="UP000887565"/>
    </source>
</evidence>
<proteinExistence type="predicted"/>
<dbReference type="Proteomes" id="UP000887565">
    <property type="component" value="Unplaced"/>
</dbReference>
<accession>A0A915I2Z7</accession>
<protein>
    <submittedName>
        <fullName evidence="2">Uncharacterized protein</fullName>
    </submittedName>
</protein>
<dbReference type="AlphaFoldDB" id="A0A915I2Z7"/>
<dbReference type="WBParaSite" id="nRc.2.0.1.t08503-RA">
    <property type="protein sequence ID" value="nRc.2.0.1.t08503-RA"/>
    <property type="gene ID" value="nRc.2.0.1.g08503"/>
</dbReference>
<reference evidence="2" key="1">
    <citation type="submission" date="2022-11" db="UniProtKB">
        <authorList>
            <consortium name="WormBaseParasite"/>
        </authorList>
    </citation>
    <scope>IDENTIFICATION</scope>
</reference>